<evidence type="ECO:0000256" key="2">
    <source>
        <dbReference type="ARBA" id="ARBA00023125"/>
    </source>
</evidence>
<keyword evidence="4" id="KW-0472">Membrane</keyword>
<evidence type="ECO:0000256" key="1">
    <source>
        <dbReference type="ARBA" id="ARBA00023015"/>
    </source>
</evidence>
<dbReference type="PANTHER" id="PTHR44688:SF16">
    <property type="entry name" value="DNA-BINDING TRANSCRIPTIONAL ACTIVATOR DEVR_DOSR"/>
    <property type="match status" value="1"/>
</dbReference>
<comment type="caution">
    <text evidence="6">The sequence shown here is derived from an EMBL/GenBank/DDBJ whole genome shotgun (WGS) entry which is preliminary data.</text>
</comment>
<dbReference type="EMBL" id="SBKN01000001">
    <property type="protein sequence ID" value="RXR23991.1"/>
    <property type="molecule type" value="Genomic_DNA"/>
</dbReference>
<evidence type="ECO:0000313" key="7">
    <source>
        <dbReference type="Proteomes" id="UP000289857"/>
    </source>
</evidence>
<dbReference type="OrthoDB" id="9797341at2"/>
<keyword evidence="1" id="KW-0805">Transcription regulation</keyword>
<feature type="transmembrane region" description="Helical" evidence="4">
    <location>
        <begin position="284"/>
        <end position="304"/>
    </location>
</feature>
<keyword evidence="3" id="KW-0804">Transcription</keyword>
<dbReference type="GO" id="GO:0003677">
    <property type="term" value="F:DNA binding"/>
    <property type="evidence" value="ECO:0007669"/>
    <property type="project" value="UniProtKB-KW"/>
</dbReference>
<accession>A0A4Q1KBK1</accession>
<proteinExistence type="predicted"/>
<gene>
    <name evidence="6" type="ORF">EQG61_00705</name>
</gene>
<evidence type="ECO:0000259" key="5">
    <source>
        <dbReference type="PROSITE" id="PS50043"/>
    </source>
</evidence>
<dbReference type="PROSITE" id="PS50043">
    <property type="entry name" value="HTH_LUXR_2"/>
    <property type="match status" value="1"/>
</dbReference>
<evidence type="ECO:0000256" key="3">
    <source>
        <dbReference type="ARBA" id="ARBA00023163"/>
    </source>
</evidence>
<evidence type="ECO:0000256" key="4">
    <source>
        <dbReference type="SAM" id="Phobius"/>
    </source>
</evidence>
<dbReference type="PANTHER" id="PTHR44688">
    <property type="entry name" value="DNA-BINDING TRANSCRIPTIONAL ACTIVATOR DEVR_DOSR"/>
    <property type="match status" value="1"/>
</dbReference>
<dbReference type="AlphaFoldDB" id="A0A4Q1KBK1"/>
<sequence length="398" mass="47065">MNYRFLLLFLLCSSFIYSTPITIESLEKKVFQFNDSFEYEKSILAINTFLDSHKNESDQKLRALILKSQTYKRLFNYEEVLLTLKLAEKEAIRTKTPQNSLNVVRAEMAFALFDIHKYEAARTLMLELELKKFEGLPKISVIFLKMQEGYLEYLDNRLPESEKKLNEALTMAKRYSPRDVPNILAKHLELYAKMGNPAKMEAAFQEGLRYSRQYKILKYELYLYEIRKKIALAEKDYEHFPMYQKVFDSLSTLYNSTENIGKVHLLEQKLQRQKNDLDKKYEKAFQTFLLLLIAVLVALAVTLFKYNIVNKTKRELAENENRLIHDELMRLTNSKNEEKLQLTDYNLTERQLEIIQYLKEGKTNKEIGALLFISENTVKYHLKAIYEILNIANRTELK</sequence>
<name>A0A4Q1KBK1_9FLAO</name>
<reference evidence="7" key="1">
    <citation type="submission" date="2019-01" db="EMBL/GenBank/DDBJ databases">
        <title>Cytophagaceae bacterium strain CAR-16.</title>
        <authorList>
            <person name="Chen W.-M."/>
        </authorList>
    </citation>
    <scope>NUCLEOTIDE SEQUENCE [LARGE SCALE GENOMIC DNA]</scope>
    <source>
        <strain evidence="7">WWJ-16</strain>
    </source>
</reference>
<dbReference type="InterPro" id="IPR036388">
    <property type="entry name" value="WH-like_DNA-bd_sf"/>
</dbReference>
<protein>
    <submittedName>
        <fullName evidence="6">Response regulator transcription factor</fullName>
    </submittedName>
</protein>
<evidence type="ECO:0000313" key="6">
    <source>
        <dbReference type="EMBL" id="RXR23991.1"/>
    </source>
</evidence>
<organism evidence="6 7">
    <name type="scientific">Flavobacterium stagni</name>
    <dbReference type="NCBI Taxonomy" id="2506421"/>
    <lineage>
        <taxon>Bacteria</taxon>
        <taxon>Pseudomonadati</taxon>
        <taxon>Bacteroidota</taxon>
        <taxon>Flavobacteriia</taxon>
        <taxon>Flavobacteriales</taxon>
        <taxon>Flavobacteriaceae</taxon>
        <taxon>Flavobacterium</taxon>
    </lineage>
</organism>
<dbReference type="Pfam" id="PF00196">
    <property type="entry name" value="GerE"/>
    <property type="match status" value="1"/>
</dbReference>
<dbReference type="SMART" id="SM00421">
    <property type="entry name" value="HTH_LUXR"/>
    <property type="match status" value="1"/>
</dbReference>
<dbReference type="RefSeq" id="WP_129459956.1">
    <property type="nucleotide sequence ID" value="NZ_SBKN01000001.1"/>
</dbReference>
<dbReference type="CDD" id="cd06170">
    <property type="entry name" value="LuxR_C_like"/>
    <property type="match status" value="1"/>
</dbReference>
<keyword evidence="4" id="KW-0812">Transmembrane</keyword>
<dbReference type="InterPro" id="IPR016032">
    <property type="entry name" value="Sig_transdc_resp-reg_C-effctor"/>
</dbReference>
<keyword evidence="7" id="KW-1185">Reference proteome</keyword>
<keyword evidence="2" id="KW-0238">DNA-binding</keyword>
<dbReference type="SUPFAM" id="SSF46894">
    <property type="entry name" value="C-terminal effector domain of the bipartite response regulators"/>
    <property type="match status" value="1"/>
</dbReference>
<dbReference type="Proteomes" id="UP000289857">
    <property type="component" value="Unassembled WGS sequence"/>
</dbReference>
<dbReference type="GO" id="GO:0006355">
    <property type="term" value="P:regulation of DNA-templated transcription"/>
    <property type="evidence" value="ECO:0007669"/>
    <property type="project" value="InterPro"/>
</dbReference>
<dbReference type="Gene3D" id="1.10.10.10">
    <property type="entry name" value="Winged helix-like DNA-binding domain superfamily/Winged helix DNA-binding domain"/>
    <property type="match status" value="1"/>
</dbReference>
<dbReference type="InterPro" id="IPR000792">
    <property type="entry name" value="Tscrpt_reg_LuxR_C"/>
</dbReference>
<feature type="domain" description="HTH luxR-type" evidence="5">
    <location>
        <begin position="339"/>
        <end position="398"/>
    </location>
</feature>
<dbReference type="PRINTS" id="PR00038">
    <property type="entry name" value="HTHLUXR"/>
</dbReference>
<keyword evidence="4" id="KW-1133">Transmembrane helix</keyword>